<protein>
    <submittedName>
        <fullName evidence="1">Uncharacterized protein</fullName>
    </submittedName>
</protein>
<proteinExistence type="predicted"/>
<reference evidence="1 2" key="1">
    <citation type="submission" date="2019-02" db="EMBL/GenBank/DDBJ databases">
        <title>Closed genome of Sporomusa termitida DSM 4440.</title>
        <authorList>
            <person name="Poehlein A."/>
            <person name="Daniel R."/>
        </authorList>
    </citation>
    <scope>NUCLEOTIDE SEQUENCE [LARGE SCALE GENOMIC DNA]</scope>
    <source>
        <strain evidence="1 2">DSM 4440</strain>
    </source>
</reference>
<organism evidence="1 2">
    <name type="scientific">Sporomusa termitida</name>
    <dbReference type="NCBI Taxonomy" id="2377"/>
    <lineage>
        <taxon>Bacteria</taxon>
        <taxon>Bacillati</taxon>
        <taxon>Bacillota</taxon>
        <taxon>Negativicutes</taxon>
        <taxon>Selenomonadales</taxon>
        <taxon>Sporomusaceae</taxon>
        <taxon>Sporomusa</taxon>
    </lineage>
</organism>
<gene>
    <name evidence="1" type="ORF">SPTER_32430</name>
</gene>
<name>A0A517DWV4_9FIRM</name>
<keyword evidence="2" id="KW-1185">Reference proteome</keyword>
<evidence type="ECO:0000313" key="1">
    <source>
        <dbReference type="EMBL" id="QDR81827.1"/>
    </source>
</evidence>
<evidence type="ECO:0000313" key="2">
    <source>
        <dbReference type="Proteomes" id="UP000320776"/>
    </source>
</evidence>
<dbReference type="RefSeq" id="WP_144351276.1">
    <property type="nucleotide sequence ID" value="NZ_CP036259.1"/>
</dbReference>
<dbReference type="AlphaFoldDB" id="A0A517DWV4"/>
<dbReference type="EMBL" id="CP036259">
    <property type="protein sequence ID" value="QDR81827.1"/>
    <property type="molecule type" value="Genomic_DNA"/>
</dbReference>
<dbReference type="Proteomes" id="UP000320776">
    <property type="component" value="Chromosome"/>
</dbReference>
<dbReference type="KEGG" id="sted:SPTER_32430"/>
<sequence length="274" mass="30747">MLGPDGNPYIVPYTFDFEAFIEKYKSLAIPPSTEGYMEYTYTVLINAFRTGAIDDLQRSYDGTYGYFNPAFMSFTASASFVYGVASNLMWLDIDSCLWGGGKLNQIQSWLPGATNDISGEKYNNPNNPPQIRHGYKFVDSLRSHAELSGSPMTSDSALTNYSNSFNIETNIAKELATNRSNALSLTTYNQKWQDNFQTMLGPANPLFVNAEKGIPNKYGVLIEVDDFGNPTYEGLIRTTDQEEFINRVTEKSVLDYLQVAWNGYLQAEDSARML</sequence>
<accession>A0A517DWV4</accession>